<dbReference type="GO" id="GO:0034599">
    <property type="term" value="P:cellular response to oxidative stress"/>
    <property type="evidence" value="ECO:0007669"/>
    <property type="project" value="InterPro"/>
</dbReference>
<gene>
    <name evidence="2" type="ORF">WICPIJ_005040</name>
</gene>
<dbReference type="InterPro" id="IPR029479">
    <property type="entry name" value="Nitroreductase"/>
</dbReference>
<reference evidence="2" key="2">
    <citation type="submission" date="2021-01" db="EMBL/GenBank/DDBJ databases">
        <authorList>
            <person name="Schikora-Tamarit M.A."/>
        </authorList>
    </citation>
    <scope>NUCLEOTIDE SEQUENCE</scope>
    <source>
        <strain evidence="2">CBS2887</strain>
    </source>
</reference>
<dbReference type="AlphaFoldDB" id="A0A9P8Q4C2"/>
<comment type="caution">
    <text evidence="2">The sequence shown here is derived from an EMBL/GenBank/DDBJ whole genome shotgun (WGS) entry which is preliminary data.</text>
</comment>
<dbReference type="EMBL" id="JAEUBG010002832">
    <property type="protein sequence ID" value="KAH3684017.1"/>
    <property type="molecule type" value="Genomic_DNA"/>
</dbReference>
<dbReference type="SUPFAM" id="SSF55469">
    <property type="entry name" value="FMN-dependent nitroreductase-like"/>
    <property type="match status" value="1"/>
</dbReference>
<dbReference type="Gene3D" id="3.40.109.10">
    <property type="entry name" value="NADH Oxidase"/>
    <property type="match status" value="1"/>
</dbReference>
<dbReference type="InterPro" id="IPR033877">
    <property type="entry name" value="Frm2/Hbn1"/>
</dbReference>
<protein>
    <recommendedName>
        <fullName evidence="1">Nitroreductase domain-containing protein</fullName>
    </recommendedName>
</protein>
<accession>A0A9P8Q4C2</accession>
<dbReference type="PANTHER" id="PTHR43035:SF1">
    <property type="entry name" value="FATTY ACID REPRESSION MUTANT PROTEIN 2-RELATED"/>
    <property type="match status" value="1"/>
</dbReference>
<evidence type="ECO:0000313" key="2">
    <source>
        <dbReference type="EMBL" id="KAH3684017.1"/>
    </source>
</evidence>
<feature type="domain" description="Nitroreductase" evidence="1">
    <location>
        <begin position="13"/>
        <end position="173"/>
    </location>
</feature>
<dbReference type="InterPro" id="IPR000415">
    <property type="entry name" value="Nitroreductase-like"/>
</dbReference>
<proteinExistence type="predicted"/>
<dbReference type="GO" id="GO:0016491">
    <property type="term" value="F:oxidoreductase activity"/>
    <property type="evidence" value="ECO:0007669"/>
    <property type="project" value="InterPro"/>
</dbReference>
<evidence type="ECO:0000259" key="1">
    <source>
        <dbReference type="Pfam" id="PF00881"/>
    </source>
</evidence>
<dbReference type="OrthoDB" id="2138173at2759"/>
<organism evidence="2 3">
    <name type="scientific">Wickerhamomyces pijperi</name>
    <name type="common">Yeast</name>
    <name type="synonym">Pichia pijperi</name>
    <dbReference type="NCBI Taxonomy" id="599730"/>
    <lineage>
        <taxon>Eukaryota</taxon>
        <taxon>Fungi</taxon>
        <taxon>Dikarya</taxon>
        <taxon>Ascomycota</taxon>
        <taxon>Saccharomycotina</taxon>
        <taxon>Saccharomycetes</taxon>
        <taxon>Phaffomycetales</taxon>
        <taxon>Wickerhamomycetaceae</taxon>
        <taxon>Wickerhamomyces</taxon>
    </lineage>
</organism>
<name>A0A9P8Q4C2_WICPI</name>
<reference evidence="2" key="1">
    <citation type="journal article" date="2021" name="Open Biol.">
        <title>Shared evolutionary footprints suggest mitochondrial oxidative damage underlies multiple complex I losses in fungi.</title>
        <authorList>
            <person name="Schikora-Tamarit M.A."/>
            <person name="Marcet-Houben M."/>
            <person name="Nosek J."/>
            <person name="Gabaldon T."/>
        </authorList>
    </citation>
    <scope>NUCLEOTIDE SEQUENCE</scope>
    <source>
        <strain evidence="2">CBS2887</strain>
    </source>
</reference>
<dbReference type="Proteomes" id="UP000774326">
    <property type="component" value="Unassembled WGS sequence"/>
</dbReference>
<evidence type="ECO:0000313" key="3">
    <source>
        <dbReference type="Proteomes" id="UP000774326"/>
    </source>
</evidence>
<dbReference type="Pfam" id="PF00881">
    <property type="entry name" value="Nitroreductase"/>
    <property type="match status" value="1"/>
</dbReference>
<keyword evidence="3" id="KW-1185">Reference proteome</keyword>
<sequence length="191" mass="20937">MSAQNIVKAFTARRTQYQLSKALPADVTIEQVQSIVQDFVKHVPTSFNSQTIRAVILTGALHESVWQSVVEAIPTEYGKKRPTSAKEEAYGTVVFFDDDEAIKTITDKFPAYFNAVFPPTSNGAAQIGTWTVLSELGLGGHLQHYNGLVEKALAGKVPESWRVQAQLVFGVPVGTPAEKEFIDNEVKVLSE</sequence>
<dbReference type="PANTHER" id="PTHR43035">
    <property type="entry name" value="FATTY ACID REPRESSION MUTANT PROTEIN 2-RELATED"/>
    <property type="match status" value="1"/>
</dbReference>